<proteinExistence type="predicted"/>
<keyword evidence="1" id="KW-0472">Membrane</keyword>
<evidence type="ECO:0000256" key="1">
    <source>
        <dbReference type="SAM" id="Phobius"/>
    </source>
</evidence>
<dbReference type="Proteomes" id="UP000752814">
    <property type="component" value="Unassembled WGS sequence"/>
</dbReference>
<dbReference type="EMBL" id="LVVT01000023">
    <property type="protein sequence ID" value="TQS81388.1"/>
    <property type="molecule type" value="Genomic_DNA"/>
</dbReference>
<reference evidence="2" key="1">
    <citation type="submission" date="2016-03" db="EMBL/GenBank/DDBJ databases">
        <authorList>
            <person name="Borrel G."/>
            <person name="Mccann A."/>
            <person name="O'Toole P.W."/>
        </authorList>
    </citation>
    <scope>NUCLEOTIDE SEQUENCE</scope>
    <source>
        <strain evidence="2">183</strain>
    </source>
</reference>
<sequence>MKVPQRLPRGDITSNIYLDAYQSIIIQYASVIIELIMIYLNYNLFLKKSLFLKFFILLIPGRSLNILGFDMGGE</sequence>
<accession>A0A8J8PET3</accession>
<organism evidence="2 3">
    <name type="scientific">Candidatus Methanomassiliicoccus intestinalis</name>
    <dbReference type="NCBI Taxonomy" id="1406512"/>
    <lineage>
        <taxon>Archaea</taxon>
        <taxon>Methanobacteriati</taxon>
        <taxon>Thermoplasmatota</taxon>
        <taxon>Thermoplasmata</taxon>
        <taxon>Methanomassiliicoccales</taxon>
        <taxon>Methanomassiliicoccaceae</taxon>
        <taxon>Methanomassiliicoccus</taxon>
    </lineage>
</organism>
<keyword evidence="1" id="KW-1133">Transmembrane helix</keyword>
<gene>
    <name evidence="2" type="ORF">A3207_08545</name>
</gene>
<keyword evidence="1" id="KW-0812">Transmembrane</keyword>
<name>A0A8J8PET3_9ARCH</name>
<evidence type="ECO:0000313" key="3">
    <source>
        <dbReference type="Proteomes" id="UP000752814"/>
    </source>
</evidence>
<feature type="transmembrane region" description="Helical" evidence="1">
    <location>
        <begin position="20"/>
        <end position="38"/>
    </location>
</feature>
<dbReference type="AlphaFoldDB" id="A0A8J8PET3"/>
<evidence type="ECO:0000313" key="2">
    <source>
        <dbReference type="EMBL" id="TQS81388.1"/>
    </source>
</evidence>
<comment type="caution">
    <text evidence="2">The sequence shown here is derived from an EMBL/GenBank/DDBJ whole genome shotgun (WGS) entry which is preliminary data.</text>
</comment>
<protein>
    <submittedName>
        <fullName evidence="2">Uncharacterized protein</fullName>
    </submittedName>
</protein>